<organism evidence="2 3">
    <name type="scientific">Lophium mytilinum</name>
    <dbReference type="NCBI Taxonomy" id="390894"/>
    <lineage>
        <taxon>Eukaryota</taxon>
        <taxon>Fungi</taxon>
        <taxon>Dikarya</taxon>
        <taxon>Ascomycota</taxon>
        <taxon>Pezizomycotina</taxon>
        <taxon>Dothideomycetes</taxon>
        <taxon>Pleosporomycetidae</taxon>
        <taxon>Mytilinidiales</taxon>
        <taxon>Mytilinidiaceae</taxon>
        <taxon>Lophium</taxon>
    </lineage>
</organism>
<dbReference type="EMBL" id="MU004182">
    <property type="protein sequence ID" value="KAF2501724.1"/>
    <property type="molecule type" value="Genomic_DNA"/>
</dbReference>
<feature type="region of interest" description="Disordered" evidence="1">
    <location>
        <begin position="1"/>
        <end position="77"/>
    </location>
</feature>
<name>A0A6A6RB92_9PEZI</name>
<evidence type="ECO:0000256" key="1">
    <source>
        <dbReference type="SAM" id="MobiDB-lite"/>
    </source>
</evidence>
<dbReference type="Proteomes" id="UP000799750">
    <property type="component" value="Unassembled WGS sequence"/>
</dbReference>
<evidence type="ECO:0008006" key="4">
    <source>
        <dbReference type="Google" id="ProtNLM"/>
    </source>
</evidence>
<dbReference type="InterPro" id="IPR001005">
    <property type="entry name" value="SANT/Myb"/>
</dbReference>
<sequence>MPRGVYERKTKGNKTAGPATATGPKVQNNLLKSYQTPPLTSYQTTHETSSTAAAVTSGEDQITTSPDTSPPTHFPLVPRREIPAQRTAEDLTPSERHSRNMSLYPDLYTAAEKAFDQNLKTNKQKLTVRRYLRMRRRNRAPVHHDPYETLSSDESDAETSWHRKKLRIQKKRKALPPVAAVASTPDPVAAVQTEVVPALDPASSSLSSPPESDSDAKPVVAVAAPEIVAKAPVRRGMRWTVEERQLIIDIFNEHAGEPQFTIAEMMRVWVARMKGHRTVEAVGLEYQKYKAWYVKRELPPPEIFGRLKRVPKGVAKKADMEVAEEGGVEGGADQMEE</sequence>
<proteinExistence type="predicted"/>
<accession>A0A6A6RB92</accession>
<evidence type="ECO:0000313" key="3">
    <source>
        <dbReference type="Proteomes" id="UP000799750"/>
    </source>
</evidence>
<keyword evidence="3" id="KW-1185">Reference proteome</keyword>
<evidence type="ECO:0000313" key="2">
    <source>
        <dbReference type="EMBL" id="KAF2501724.1"/>
    </source>
</evidence>
<feature type="compositionally biased region" description="Basic and acidic residues" evidence="1">
    <location>
        <begin position="1"/>
        <end position="10"/>
    </location>
</feature>
<dbReference type="OrthoDB" id="10478080at2759"/>
<protein>
    <recommendedName>
        <fullName evidence="4">Myb-like domain-containing protein</fullName>
    </recommendedName>
</protein>
<gene>
    <name evidence="2" type="ORF">BU16DRAFT_556198</name>
</gene>
<feature type="compositionally biased region" description="Polar residues" evidence="1">
    <location>
        <begin position="25"/>
        <end position="67"/>
    </location>
</feature>
<reference evidence="2" key="1">
    <citation type="journal article" date="2020" name="Stud. Mycol.">
        <title>101 Dothideomycetes genomes: a test case for predicting lifestyles and emergence of pathogens.</title>
        <authorList>
            <person name="Haridas S."/>
            <person name="Albert R."/>
            <person name="Binder M."/>
            <person name="Bloem J."/>
            <person name="Labutti K."/>
            <person name="Salamov A."/>
            <person name="Andreopoulos B."/>
            <person name="Baker S."/>
            <person name="Barry K."/>
            <person name="Bills G."/>
            <person name="Bluhm B."/>
            <person name="Cannon C."/>
            <person name="Castanera R."/>
            <person name="Culley D."/>
            <person name="Daum C."/>
            <person name="Ezra D."/>
            <person name="Gonzalez J."/>
            <person name="Henrissat B."/>
            <person name="Kuo A."/>
            <person name="Liang C."/>
            <person name="Lipzen A."/>
            <person name="Lutzoni F."/>
            <person name="Magnuson J."/>
            <person name="Mondo S."/>
            <person name="Nolan M."/>
            <person name="Ohm R."/>
            <person name="Pangilinan J."/>
            <person name="Park H.-J."/>
            <person name="Ramirez L."/>
            <person name="Alfaro M."/>
            <person name="Sun H."/>
            <person name="Tritt A."/>
            <person name="Yoshinaga Y."/>
            <person name="Zwiers L.-H."/>
            <person name="Turgeon B."/>
            <person name="Goodwin S."/>
            <person name="Spatafora J."/>
            <person name="Crous P."/>
            <person name="Grigoriev I."/>
        </authorList>
    </citation>
    <scope>NUCLEOTIDE SEQUENCE</scope>
    <source>
        <strain evidence="2">CBS 269.34</strain>
    </source>
</reference>
<dbReference type="CDD" id="cd00167">
    <property type="entry name" value="SANT"/>
    <property type="match status" value="1"/>
</dbReference>
<dbReference type="AlphaFoldDB" id="A0A6A6RB92"/>